<evidence type="ECO:0000313" key="1">
    <source>
        <dbReference type="EMBL" id="CAH1600284.1"/>
    </source>
</evidence>
<protein>
    <recommendedName>
        <fullName evidence="3">Transposase</fullName>
    </recommendedName>
</protein>
<comment type="caution">
    <text evidence="1">The sequence shown here is derived from an EMBL/GenBank/DDBJ whole genome shotgun (WGS) entry which is preliminary data.</text>
</comment>
<dbReference type="AlphaFoldDB" id="A0AAU9QRX9"/>
<evidence type="ECO:0008006" key="3">
    <source>
        <dbReference type="Google" id="ProtNLM"/>
    </source>
</evidence>
<name>A0AAU9QRX9_9VIBR</name>
<accession>A0AAU9QRX9</accession>
<dbReference type="Proteomes" id="UP001295462">
    <property type="component" value="Unassembled WGS sequence"/>
</dbReference>
<proteinExistence type="predicted"/>
<evidence type="ECO:0000313" key="2">
    <source>
        <dbReference type="Proteomes" id="UP001295462"/>
    </source>
</evidence>
<organism evidence="1 2">
    <name type="scientific">Vibrio jasicida</name>
    <dbReference type="NCBI Taxonomy" id="766224"/>
    <lineage>
        <taxon>Bacteria</taxon>
        <taxon>Pseudomonadati</taxon>
        <taxon>Pseudomonadota</taxon>
        <taxon>Gammaproteobacteria</taxon>
        <taxon>Vibrionales</taxon>
        <taxon>Vibrionaceae</taxon>
        <taxon>Vibrio</taxon>
    </lineage>
</organism>
<gene>
    <name evidence="1" type="ORF">THF1A12_400013</name>
</gene>
<sequence length="46" mass="5299">MNEMVSPRAGHFCIDTLILPHYPFLASLPHLDYVYNLFKFAAVQFA</sequence>
<dbReference type="EMBL" id="CAKMUD010000095">
    <property type="protein sequence ID" value="CAH1600284.1"/>
    <property type="molecule type" value="Genomic_DNA"/>
</dbReference>
<reference evidence="1" key="1">
    <citation type="submission" date="2022-01" db="EMBL/GenBank/DDBJ databases">
        <authorList>
            <person name="Lagorce A."/>
        </authorList>
    </citation>
    <scope>NUCLEOTIDE SEQUENCE</scope>
    <source>
        <strain evidence="1">Th15_F1_A12</strain>
    </source>
</reference>